<sequence>MSNFPALPTGSSRNKIEFLYDLLSGLGGGGSTELIQTMVTPIPSTSMSAGFNEKKFALKKLMPSTNTAGDKAFYQYQNDPETKVMVNGLVEQFKDEDPAAMVALTFSLNIPFRIDWANGGTDLTDAEKVSLSRFVRGSMSSYIMESEIYIFDEKIHLVRAGEGSTGQSFFSFLGECVVTVFVRDIVEIFDRYSEGFPIEIGIKMHGDLDGADTKFNAANILFEDSGTLRLVGSEVIAPPPMPE</sequence>
<dbReference type="RefSeq" id="WP_353497225.1">
    <property type="nucleotide sequence ID" value="NZ_CP115920.1"/>
</dbReference>
<proteinExistence type="predicted"/>
<dbReference type="EMBL" id="CP115920">
    <property type="protein sequence ID" value="XCD15843.1"/>
    <property type="molecule type" value="Genomic_DNA"/>
</dbReference>
<protein>
    <submittedName>
        <fullName evidence="1">Uncharacterized protein</fullName>
    </submittedName>
</protein>
<name>A0AAU8BIS7_9VIBR</name>
<organism evidence="1">
    <name type="scientific">Vibrio chaetopteri</name>
    <dbReference type="NCBI Taxonomy" id="3016528"/>
    <lineage>
        <taxon>Bacteria</taxon>
        <taxon>Pseudomonadati</taxon>
        <taxon>Pseudomonadota</taxon>
        <taxon>Gammaproteobacteria</taxon>
        <taxon>Vibrionales</taxon>
        <taxon>Vibrionaceae</taxon>
        <taxon>Vibrio</taxon>
    </lineage>
</organism>
<dbReference type="AlphaFoldDB" id="A0AAU8BIS7"/>
<reference evidence="1" key="1">
    <citation type="submission" date="2023-01" db="EMBL/GenBank/DDBJ databases">
        <title>Vibrio sp. CB1-14 genome sequencing.</title>
        <authorList>
            <person name="Otstavnykh N."/>
            <person name="Isaeva M."/>
            <person name="Meleshko D."/>
        </authorList>
    </citation>
    <scope>NUCLEOTIDE SEQUENCE</scope>
    <source>
        <strain evidence="1">CB1-14</strain>
    </source>
</reference>
<dbReference type="KEGG" id="vck:PG915_14960"/>
<gene>
    <name evidence="1" type="ORF">PG915_14960</name>
</gene>
<evidence type="ECO:0000313" key="1">
    <source>
        <dbReference type="EMBL" id="XCD15843.1"/>
    </source>
</evidence>
<accession>A0AAU8BIS7</accession>